<organism evidence="2">
    <name type="scientific">candidate division WOR-3 bacterium</name>
    <dbReference type="NCBI Taxonomy" id="2052148"/>
    <lineage>
        <taxon>Bacteria</taxon>
        <taxon>Bacteria division WOR-3</taxon>
    </lineage>
</organism>
<dbReference type="InterPro" id="IPR016040">
    <property type="entry name" value="NAD(P)-bd_dom"/>
</dbReference>
<sequence>MKYLITGGCGFLGSNLASEVLKRGDDLVVFDNLSRLGSYKNLDWLRNQGDFQFIHGDIRNREDIEKIVKESKPEVIFHCAGQVAMTTSVKNPRLDFEVNALGTFNLLEAVRNYSPESIIVYSSTNKVYGDLGWVRYEESETRYITPDFPNGFPENIPLDFHSPYGCSKGTADQYMLDYARIYGLRTVVFRHSSMYGSRQFATYDQGWLGWFCQKALETRKGILKEPFTISGNGKQVRDVLHEDDVVELYFKTLENIERTKGQVFNIGGGMENSLSLLELFQILEREFDIKLNYTKLPPRTSDQKVFVADVNKAKNLIGWEPDIEKIKGIRQMTDWLSHNFKFINTGI</sequence>
<dbReference type="InterPro" id="IPR036291">
    <property type="entry name" value="NAD(P)-bd_dom_sf"/>
</dbReference>
<dbReference type="SUPFAM" id="SSF51735">
    <property type="entry name" value="NAD(P)-binding Rossmann-fold domains"/>
    <property type="match status" value="1"/>
</dbReference>
<dbReference type="PANTHER" id="PTHR43000">
    <property type="entry name" value="DTDP-D-GLUCOSE 4,6-DEHYDRATASE-RELATED"/>
    <property type="match status" value="1"/>
</dbReference>
<feature type="domain" description="NAD(P)-binding" evidence="1">
    <location>
        <begin position="4"/>
        <end position="332"/>
    </location>
</feature>
<reference evidence="2" key="1">
    <citation type="journal article" date="2020" name="mSystems">
        <title>Genome- and Community-Level Interaction Insights into Carbon Utilization and Element Cycling Functions of Hydrothermarchaeota in Hydrothermal Sediment.</title>
        <authorList>
            <person name="Zhou Z."/>
            <person name="Liu Y."/>
            <person name="Xu W."/>
            <person name="Pan J."/>
            <person name="Luo Z.H."/>
            <person name="Li M."/>
        </authorList>
    </citation>
    <scope>NUCLEOTIDE SEQUENCE [LARGE SCALE GENOMIC DNA]</scope>
    <source>
        <strain evidence="2">SpSt-258</strain>
    </source>
</reference>
<accession>A0A7V0Z6S6</accession>
<protein>
    <submittedName>
        <fullName evidence="2">SDR family NAD(P)-dependent oxidoreductase</fullName>
    </submittedName>
</protein>
<evidence type="ECO:0000313" key="2">
    <source>
        <dbReference type="EMBL" id="HDY59599.1"/>
    </source>
</evidence>
<evidence type="ECO:0000259" key="1">
    <source>
        <dbReference type="Pfam" id="PF16363"/>
    </source>
</evidence>
<name>A0A7V0Z6S6_UNCW3</name>
<dbReference type="EMBL" id="DSKY01000021">
    <property type="protein sequence ID" value="HDY59599.1"/>
    <property type="molecule type" value="Genomic_DNA"/>
</dbReference>
<comment type="caution">
    <text evidence="2">The sequence shown here is derived from an EMBL/GenBank/DDBJ whole genome shotgun (WGS) entry which is preliminary data.</text>
</comment>
<dbReference type="CDD" id="cd05258">
    <property type="entry name" value="CDP_TE_SDR_e"/>
    <property type="match status" value="1"/>
</dbReference>
<gene>
    <name evidence="2" type="ORF">ENP86_08630</name>
</gene>
<dbReference type="Pfam" id="PF16363">
    <property type="entry name" value="GDP_Man_Dehyd"/>
    <property type="match status" value="1"/>
</dbReference>
<dbReference type="Gene3D" id="3.40.50.720">
    <property type="entry name" value="NAD(P)-binding Rossmann-like Domain"/>
    <property type="match status" value="1"/>
</dbReference>
<dbReference type="AlphaFoldDB" id="A0A7V0Z6S6"/>
<proteinExistence type="predicted"/>